<reference evidence="1 2" key="1">
    <citation type="submission" date="2018-06" db="EMBL/GenBank/DDBJ databases">
        <title>Rhizobium wuzhouense sp. nov., isolated from roots of Oryza officinalis.</title>
        <authorList>
            <person name="Yuan T."/>
        </authorList>
    </citation>
    <scope>NUCLEOTIDE SEQUENCE [LARGE SCALE GENOMIC DNA]</scope>
    <source>
        <strain evidence="1 2">W44</strain>
    </source>
</reference>
<protein>
    <submittedName>
        <fullName evidence="1">Uncharacterized protein</fullName>
    </submittedName>
</protein>
<keyword evidence="2" id="KW-1185">Reference proteome</keyword>
<name>A0ABX5NLH5_9HYPH</name>
<dbReference type="RefSeq" id="WP_110793370.1">
    <property type="nucleotide sequence ID" value="NZ_QJRY01000008.1"/>
</dbReference>
<sequence>MHNPIETKRPIRFSKDGLKVFVTLNCGSSVTIDRDDFDRLVAEGLSLNWFLSGNGNGRNYVSVRHPRFGNTVPVARHIMRAGRGQVVQYRSGDRLDLRKANLTRSEGAAKRSLRG</sequence>
<proteinExistence type="predicted"/>
<organism evidence="1 2">
    <name type="scientific">Rhizobium wuzhouense</name>
    <dbReference type="NCBI Taxonomy" id="1986026"/>
    <lineage>
        <taxon>Bacteria</taxon>
        <taxon>Pseudomonadati</taxon>
        <taxon>Pseudomonadota</taxon>
        <taxon>Alphaproteobacteria</taxon>
        <taxon>Hyphomicrobiales</taxon>
        <taxon>Rhizobiaceae</taxon>
        <taxon>Rhizobium/Agrobacterium group</taxon>
        <taxon>Rhizobium</taxon>
    </lineage>
</organism>
<evidence type="ECO:0000313" key="1">
    <source>
        <dbReference type="EMBL" id="PYB70724.1"/>
    </source>
</evidence>
<evidence type="ECO:0000313" key="2">
    <source>
        <dbReference type="Proteomes" id="UP000247536"/>
    </source>
</evidence>
<dbReference type="EMBL" id="QJRY01000008">
    <property type="protein sequence ID" value="PYB70724.1"/>
    <property type="molecule type" value="Genomic_DNA"/>
</dbReference>
<accession>A0ABX5NLH5</accession>
<comment type="caution">
    <text evidence="1">The sequence shown here is derived from an EMBL/GenBank/DDBJ whole genome shotgun (WGS) entry which is preliminary data.</text>
</comment>
<dbReference type="Proteomes" id="UP000247536">
    <property type="component" value="Unassembled WGS sequence"/>
</dbReference>
<gene>
    <name evidence="1" type="ORF">DMY87_19835</name>
</gene>